<dbReference type="InterPro" id="IPR024072">
    <property type="entry name" value="DHFR-like_dom_sf"/>
</dbReference>
<keyword evidence="10" id="KW-1185">Reference proteome</keyword>
<dbReference type="PANTHER" id="PTHR48069:SF3">
    <property type="entry name" value="DIHYDROFOLATE REDUCTASE"/>
    <property type="match status" value="1"/>
</dbReference>
<evidence type="ECO:0000256" key="5">
    <source>
        <dbReference type="ARBA" id="ARBA00022857"/>
    </source>
</evidence>
<comment type="similarity">
    <text evidence="2 7">Belongs to the dihydrofolate reductase family.</text>
</comment>
<comment type="function">
    <text evidence="7">Key enzyme in folate metabolism. Catalyzes an essential reaction for de novo glycine and purine synthesis, and for DNA precursor synthesis.</text>
</comment>
<evidence type="ECO:0000256" key="6">
    <source>
        <dbReference type="ARBA" id="ARBA00023002"/>
    </source>
</evidence>
<dbReference type="InterPro" id="IPR001796">
    <property type="entry name" value="DHFR_dom"/>
</dbReference>
<organism evidence="9 10">
    <name type="scientific">Candidatus Southlakia epibionticum</name>
    <dbReference type="NCBI Taxonomy" id="3043284"/>
    <lineage>
        <taxon>Bacteria</taxon>
        <taxon>Candidatus Saccharimonadota</taxon>
        <taxon>Candidatus Saccharimonadia</taxon>
        <taxon>Candidatus Saccharimonadales</taxon>
        <taxon>Candidatus Saccharimonadaceae</taxon>
        <taxon>Candidatus Southlakia</taxon>
    </lineage>
</organism>
<dbReference type="PANTHER" id="PTHR48069">
    <property type="entry name" value="DIHYDROFOLATE REDUCTASE"/>
    <property type="match status" value="1"/>
</dbReference>
<gene>
    <name evidence="9" type="ORF">SEML1_0411</name>
</gene>
<evidence type="ECO:0000256" key="4">
    <source>
        <dbReference type="ARBA" id="ARBA00022563"/>
    </source>
</evidence>
<evidence type="ECO:0000256" key="2">
    <source>
        <dbReference type="ARBA" id="ARBA00009539"/>
    </source>
</evidence>
<dbReference type="Gene3D" id="3.40.430.10">
    <property type="entry name" value="Dihydrofolate Reductase, subunit A"/>
    <property type="match status" value="1"/>
</dbReference>
<comment type="pathway">
    <text evidence="1 7">Cofactor biosynthesis; tetrahydrofolate biosynthesis; 5,6,7,8-tetrahydrofolate from 7,8-dihydrofolate: step 1/1.</text>
</comment>
<sequence>MEKCIVVAYDRNRGIGARGDLPWGRALPADLKHFRALTIGKSVIMGRATFESIGQALPQRENIVVTHRTLDAAGITAVDSLARAYRIAQHQPCVIGGASIYEQALADCDVIYATEVDHSFTGIDRYFPPLDDSWYEYERQSFPADDANRYAYSFVTYKRA</sequence>
<dbReference type="PIRSF" id="PIRSF000194">
    <property type="entry name" value="DHFR"/>
    <property type="match status" value="1"/>
</dbReference>
<feature type="domain" description="DHFR" evidence="8">
    <location>
        <begin position="2"/>
        <end position="159"/>
    </location>
</feature>
<keyword evidence="5 7" id="KW-0521">NADP</keyword>
<dbReference type="GO" id="GO:0004146">
    <property type="term" value="F:dihydrofolate reductase activity"/>
    <property type="evidence" value="ECO:0007669"/>
    <property type="project" value="UniProtKB-EC"/>
</dbReference>
<evidence type="ECO:0000256" key="3">
    <source>
        <dbReference type="ARBA" id="ARBA00012856"/>
    </source>
</evidence>
<dbReference type="CDD" id="cd00209">
    <property type="entry name" value="DHFR"/>
    <property type="match status" value="1"/>
</dbReference>
<dbReference type="Proteomes" id="UP001177295">
    <property type="component" value="Chromosome"/>
</dbReference>
<accession>A0ABY8WXM5</accession>
<dbReference type="RefSeq" id="WP_376754395.1">
    <property type="nucleotide sequence ID" value="NZ_CP124550.1"/>
</dbReference>
<name>A0ABY8WXM5_9BACT</name>
<reference evidence="9 10" key="1">
    <citation type="journal article" date="2023" name="Cell">
        <title>Genetic manipulation of Patescibacteria provides mechanistic insights into microbial dark matter and the epibiotic lifestyle.</title>
        <authorList>
            <person name="Wang Y."/>
            <person name="Gallagher L.A."/>
            <person name="Andrade P.A."/>
            <person name="Liu A."/>
            <person name="Humphreys I.R."/>
            <person name="Turkarslan S."/>
            <person name="Cutler K.J."/>
            <person name="Arrieta-Ortiz M.L."/>
            <person name="Li Y."/>
            <person name="Radey M.C."/>
            <person name="McLean J.S."/>
            <person name="Cong Q."/>
            <person name="Baker D."/>
            <person name="Baliga N.S."/>
            <person name="Peterson S.B."/>
            <person name="Mougous J.D."/>
        </authorList>
    </citation>
    <scope>NUCLEOTIDE SEQUENCE [LARGE SCALE GENOMIC DNA]</scope>
    <source>
        <strain evidence="9 10">ML1</strain>
    </source>
</reference>
<dbReference type="SUPFAM" id="SSF53597">
    <property type="entry name" value="Dihydrofolate reductase-like"/>
    <property type="match status" value="1"/>
</dbReference>
<evidence type="ECO:0000256" key="7">
    <source>
        <dbReference type="PIRNR" id="PIRNR000194"/>
    </source>
</evidence>
<evidence type="ECO:0000313" key="10">
    <source>
        <dbReference type="Proteomes" id="UP001177295"/>
    </source>
</evidence>
<keyword evidence="4 7" id="KW-0554">One-carbon metabolism</keyword>
<evidence type="ECO:0000256" key="1">
    <source>
        <dbReference type="ARBA" id="ARBA00004903"/>
    </source>
</evidence>
<dbReference type="EMBL" id="CP124550">
    <property type="protein sequence ID" value="WIO46037.1"/>
    <property type="molecule type" value="Genomic_DNA"/>
</dbReference>
<dbReference type="InterPro" id="IPR012259">
    <property type="entry name" value="DHFR"/>
</dbReference>
<dbReference type="EC" id="1.5.1.3" evidence="3 7"/>
<comment type="catalytic activity">
    <reaction evidence="7">
        <text>(6S)-5,6,7,8-tetrahydrofolate + NADP(+) = 7,8-dihydrofolate + NADPH + H(+)</text>
        <dbReference type="Rhea" id="RHEA:15009"/>
        <dbReference type="ChEBI" id="CHEBI:15378"/>
        <dbReference type="ChEBI" id="CHEBI:57451"/>
        <dbReference type="ChEBI" id="CHEBI:57453"/>
        <dbReference type="ChEBI" id="CHEBI:57783"/>
        <dbReference type="ChEBI" id="CHEBI:58349"/>
        <dbReference type="EC" id="1.5.1.3"/>
    </reaction>
</comment>
<evidence type="ECO:0000313" key="9">
    <source>
        <dbReference type="EMBL" id="WIO46037.1"/>
    </source>
</evidence>
<proteinExistence type="inferred from homology"/>
<dbReference type="PROSITE" id="PS51330">
    <property type="entry name" value="DHFR_2"/>
    <property type="match status" value="1"/>
</dbReference>
<evidence type="ECO:0000259" key="8">
    <source>
        <dbReference type="PROSITE" id="PS51330"/>
    </source>
</evidence>
<keyword evidence="6 7" id="KW-0560">Oxidoreductase</keyword>
<dbReference type="PRINTS" id="PR00070">
    <property type="entry name" value="DHFR"/>
</dbReference>
<dbReference type="Pfam" id="PF00186">
    <property type="entry name" value="DHFR_1"/>
    <property type="match status" value="1"/>
</dbReference>
<protein>
    <recommendedName>
        <fullName evidence="3 7">Dihydrofolate reductase</fullName>
        <ecNumber evidence="3 7">1.5.1.3</ecNumber>
    </recommendedName>
</protein>